<gene>
    <name evidence="2" type="ORF">AS031_10805</name>
</gene>
<name>A0A0V8IMV1_9MICC</name>
<evidence type="ECO:0000256" key="1">
    <source>
        <dbReference type="SAM" id="MobiDB-lite"/>
    </source>
</evidence>
<protein>
    <submittedName>
        <fullName evidence="2">Uncharacterized protein</fullName>
    </submittedName>
</protein>
<evidence type="ECO:0000313" key="3">
    <source>
        <dbReference type="Proteomes" id="UP000053199"/>
    </source>
</evidence>
<evidence type="ECO:0000313" key="2">
    <source>
        <dbReference type="EMBL" id="KSU75872.1"/>
    </source>
</evidence>
<accession>A0A0V8IMV1</accession>
<keyword evidence="3" id="KW-1185">Reference proteome</keyword>
<dbReference type="Proteomes" id="UP000053199">
    <property type="component" value="Unassembled WGS sequence"/>
</dbReference>
<dbReference type="STRING" id="993070.AS031_10805"/>
<feature type="region of interest" description="Disordered" evidence="1">
    <location>
        <begin position="1"/>
        <end position="33"/>
    </location>
</feature>
<dbReference type="AlphaFoldDB" id="A0A0V8IMV1"/>
<feature type="compositionally biased region" description="Basic residues" evidence="1">
    <location>
        <begin position="1"/>
        <end position="11"/>
    </location>
</feature>
<organism evidence="2 3">
    <name type="scientific">Pseudarthrobacter enclensis</name>
    <dbReference type="NCBI Taxonomy" id="993070"/>
    <lineage>
        <taxon>Bacteria</taxon>
        <taxon>Bacillati</taxon>
        <taxon>Actinomycetota</taxon>
        <taxon>Actinomycetes</taxon>
        <taxon>Micrococcales</taxon>
        <taxon>Micrococcaceae</taxon>
        <taxon>Pseudarthrobacter</taxon>
    </lineage>
</organism>
<dbReference type="RefSeq" id="WP_058268166.1">
    <property type="nucleotide sequence ID" value="NZ_FMAZ01000004.1"/>
</dbReference>
<reference evidence="2 3" key="1">
    <citation type="journal article" date="2014" name="Arch. Microbiol.">
        <title>Arthrobacter enclensis sp. nov., isolated from sediment sample.</title>
        <authorList>
            <person name="Dastager S.G."/>
            <person name="Liu Q."/>
            <person name="Tang S.K."/>
            <person name="Krishnamurthi S."/>
            <person name="Lee J.C."/>
            <person name="Li W.J."/>
        </authorList>
    </citation>
    <scope>NUCLEOTIDE SEQUENCE [LARGE SCALE GENOMIC DNA]</scope>
    <source>
        <strain evidence="2 3">NIO-1008</strain>
    </source>
</reference>
<proteinExistence type="predicted"/>
<comment type="caution">
    <text evidence="2">The sequence shown here is derived from an EMBL/GenBank/DDBJ whole genome shotgun (WGS) entry which is preliminary data.</text>
</comment>
<sequence>MPAHNLHRRSTRSPGGGHQQGTPRGGYRYQGTPRQDVAASQALEIRELLAQQRRMISLKSSRLRALVSELNERVAQAVCDGAKVAAVARAAGVPAAKVRSIGLGKDGLFPSGQPAGEQLRAIAGVAEELAAVEAARAAVERTRTQLLADARRLRLLDEYQLASVSGLKHDEVRKMTRGAAPRQAP</sequence>
<dbReference type="OrthoDB" id="4965150at2"/>
<dbReference type="EMBL" id="LNQM01000004">
    <property type="protein sequence ID" value="KSU75872.1"/>
    <property type="molecule type" value="Genomic_DNA"/>
</dbReference>